<organism evidence="2 3">
    <name type="scientific">Emticicia soli</name>
    <dbReference type="NCBI Taxonomy" id="2027878"/>
    <lineage>
        <taxon>Bacteria</taxon>
        <taxon>Pseudomonadati</taxon>
        <taxon>Bacteroidota</taxon>
        <taxon>Cytophagia</taxon>
        <taxon>Cytophagales</taxon>
        <taxon>Leadbetterellaceae</taxon>
        <taxon>Emticicia</taxon>
    </lineage>
</organism>
<dbReference type="InterPro" id="IPR023346">
    <property type="entry name" value="Lysozyme-like_dom_sf"/>
</dbReference>
<evidence type="ECO:0000313" key="2">
    <source>
        <dbReference type="EMBL" id="MFD2521375.1"/>
    </source>
</evidence>
<sequence length="200" mass="21929">MALAYIDKVTSNRAAFEQKVTQIASRLGIQADWLMVVMYAESKLNHLAQNPSSSAVGLIQFLDKTLAGLGINRTQLLSMSNVQQLDYVEKYFVNLGVKGKMKDVYQVCLAVFLPKHMNSPDSTVIAQSGTNTYNANKGMDIDKDGVLSVGDVRKWYGKYVPANVATGSNTVDVTLILTGIAVLYLVYQWSNTTTPTTTHP</sequence>
<reference evidence="3" key="1">
    <citation type="journal article" date="2019" name="Int. J. Syst. Evol. Microbiol.">
        <title>The Global Catalogue of Microorganisms (GCM) 10K type strain sequencing project: providing services to taxonomists for standard genome sequencing and annotation.</title>
        <authorList>
            <consortium name="The Broad Institute Genomics Platform"/>
            <consortium name="The Broad Institute Genome Sequencing Center for Infectious Disease"/>
            <person name="Wu L."/>
            <person name="Ma J."/>
        </authorList>
    </citation>
    <scope>NUCLEOTIDE SEQUENCE [LARGE SCALE GENOMIC DNA]</scope>
    <source>
        <strain evidence="3">KCTC 52344</strain>
    </source>
</reference>
<comment type="caution">
    <text evidence="2">The sequence shown here is derived from an EMBL/GenBank/DDBJ whole genome shotgun (WGS) entry which is preliminary data.</text>
</comment>
<dbReference type="Proteomes" id="UP001597510">
    <property type="component" value="Unassembled WGS sequence"/>
</dbReference>
<dbReference type="InterPro" id="IPR018247">
    <property type="entry name" value="EF_Hand_1_Ca_BS"/>
</dbReference>
<evidence type="ECO:0000259" key="1">
    <source>
        <dbReference type="Pfam" id="PF01464"/>
    </source>
</evidence>
<accession>A0ABW5J9I6</accession>
<dbReference type="PROSITE" id="PS00018">
    <property type="entry name" value="EF_HAND_1"/>
    <property type="match status" value="1"/>
</dbReference>
<name>A0ABW5J9I6_9BACT</name>
<dbReference type="EMBL" id="JBHULC010000009">
    <property type="protein sequence ID" value="MFD2521375.1"/>
    <property type="molecule type" value="Genomic_DNA"/>
</dbReference>
<evidence type="ECO:0000313" key="3">
    <source>
        <dbReference type="Proteomes" id="UP001597510"/>
    </source>
</evidence>
<dbReference type="Gene3D" id="1.10.530.10">
    <property type="match status" value="1"/>
</dbReference>
<feature type="domain" description="Transglycosylase SLT" evidence="1">
    <location>
        <begin position="22"/>
        <end position="74"/>
    </location>
</feature>
<proteinExistence type="predicted"/>
<dbReference type="Pfam" id="PF01464">
    <property type="entry name" value="SLT"/>
    <property type="match status" value="1"/>
</dbReference>
<dbReference type="SUPFAM" id="SSF53955">
    <property type="entry name" value="Lysozyme-like"/>
    <property type="match status" value="1"/>
</dbReference>
<keyword evidence="3" id="KW-1185">Reference proteome</keyword>
<dbReference type="InterPro" id="IPR008258">
    <property type="entry name" value="Transglycosylase_SLT_dom_1"/>
</dbReference>
<protein>
    <submittedName>
        <fullName evidence="2">Transglycosylase SLT domain-containing protein</fullName>
    </submittedName>
</protein>
<dbReference type="RefSeq" id="WP_340236981.1">
    <property type="nucleotide sequence ID" value="NZ_JBBEWC010000007.1"/>
</dbReference>
<gene>
    <name evidence="2" type="ORF">ACFSR2_10795</name>
</gene>